<evidence type="ECO:0000313" key="2">
    <source>
        <dbReference type="Proteomes" id="UP000182771"/>
    </source>
</evidence>
<keyword evidence="2" id="KW-1185">Reference proteome</keyword>
<reference evidence="1 2" key="1">
    <citation type="submission" date="2016-10" db="EMBL/GenBank/DDBJ databases">
        <authorList>
            <person name="Varghese N."/>
            <person name="Submissions S."/>
        </authorList>
    </citation>
    <scope>NUCLEOTIDE SEQUENCE [LARGE SCALE GENOMIC DNA]</scope>
    <source>
        <strain evidence="1 2">DSM 11449</strain>
    </source>
</reference>
<comment type="caution">
    <text evidence="1">The sequence shown here is derived from an EMBL/GenBank/DDBJ whole genome shotgun (WGS) entry which is preliminary data.</text>
</comment>
<evidence type="ECO:0000313" key="1">
    <source>
        <dbReference type="EMBL" id="SDW40383.1"/>
    </source>
</evidence>
<gene>
    <name evidence="1" type="ORF">SAMN05444420_102123</name>
</gene>
<proteinExistence type="predicted"/>
<protein>
    <submittedName>
        <fullName evidence="1">Uncharacterized protein</fullName>
    </submittedName>
</protein>
<organism evidence="1 2">
    <name type="scientific">Capnocytophaga granulosa</name>
    <dbReference type="NCBI Taxonomy" id="45242"/>
    <lineage>
        <taxon>Bacteria</taxon>
        <taxon>Pseudomonadati</taxon>
        <taxon>Bacteroidota</taxon>
        <taxon>Flavobacteriia</taxon>
        <taxon>Flavobacteriales</taxon>
        <taxon>Flavobacteriaceae</taxon>
        <taxon>Capnocytophaga</taxon>
    </lineage>
</organism>
<dbReference type="Proteomes" id="UP000182771">
    <property type="component" value="Unassembled WGS sequence"/>
</dbReference>
<sequence length="38" mass="4460">MDALKNITPKTHPYPLSSTHKRYEGIFFFNNTIAIFFV</sequence>
<accession>A0A1H2T8W2</accession>
<name>A0A1H2T8W2_9FLAO</name>
<dbReference type="AlphaFoldDB" id="A0A1H2T8W2"/>
<dbReference type="EMBL" id="FNND01000002">
    <property type="protein sequence ID" value="SDW40383.1"/>
    <property type="molecule type" value="Genomic_DNA"/>
</dbReference>